<dbReference type="Proteomes" id="UP000199448">
    <property type="component" value="Unassembled WGS sequence"/>
</dbReference>
<evidence type="ECO:0000313" key="1">
    <source>
        <dbReference type="EMBL" id="SEE57322.1"/>
    </source>
</evidence>
<dbReference type="OrthoDB" id="5288719at2"/>
<dbReference type="RefSeq" id="WP_093112103.1">
    <property type="nucleotide sequence ID" value="NZ_FNGG01000001.1"/>
</dbReference>
<dbReference type="AlphaFoldDB" id="A0A1H5JXT5"/>
<evidence type="ECO:0000313" key="2">
    <source>
        <dbReference type="Proteomes" id="UP000199448"/>
    </source>
</evidence>
<dbReference type="NCBIfam" id="NF040656">
    <property type="entry name" value="GHMP_GYDIA"/>
    <property type="match status" value="1"/>
</dbReference>
<keyword evidence="1" id="KW-0808">Transferase</keyword>
<accession>A0A1H5JXT5</accession>
<dbReference type="STRING" id="390640.SAMN04488034_101901"/>
<sequence length="305" mass="34701">MQKFYSHGKLLITGEYVVLDGATALALPTRFGQSIEVKKAENGFIQWTSYDHEENIWFEAEIALDEITRHTVEQKEEDKFRKRLVFILREAHQANPKLLQKDKGFQVTTFTEFPLDWGLGTSSTLIANIANWFSIDPFELQEKTFGGSGYDIAVAIEDSAVTYELTKSGRSILTTSFHPDFSDSIFFVHLNRKQNSRESIQHYKKQEKEALATACEKISRLTHQVITCSSLSEFNLLLEIHEQIISQLINLPKVKTSFFPDYSGGIKSLGGWGGDFILATGGEAEQDYFRKKGYETIIPYSEMIL</sequence>
<dbReference type="EMBL" id="FNUG01000001">
    <property type="protein sequence ID" value="SEE57322.1"/>
    <property type="molecule type" value="Genomic_DNA"/>
</dbReference>
<proteinExistence type="predicted"/>
<dbReference type="InterPro" id="IPR014721">
    <property type="entry name" value="Ribsml_uS5_D2-typ_fold_subgr"/>
</dbReference>
<keyword evidence="1" id="KW-0418">Kinase</keyword>
<dbReference type="SUPFAM" id="SSF54211">
    <property type="entry name" value="Ribosomal protein S5 domain 2-like"/>
    <property type="match status" value="1"/>
</dbReference>
<organism evidence="1 2">
    <name type="scientific">Salinimicrobium catena</name>
    <dbReference type="NCBI Taxonomy" id="390640"/>
    <lineage>
        <taxon>Bacteria</taxon>
        <taxon>Pseudomonadati</taxon>
        <taxon>Bacteroidota</taxon>
        <taxon>Flavobacteriia</taxon>
        <taxon>Flavobacteriales</taxon>
        <taxon>Flavobacteriaceae</taxon>
        <taxon>Salinimicrobium</taxon>
    </lineage>
</organism>
<dbReference type="InterPro" id="IPR020568">
    <property type="entry name" value="Ribosomal_Su5_D2-typ_SF"/>
</dbReference>
<name>A0A1H5JXT5_9FLAO</name>
<dbReference type="GO" id="GO:0016301">
    <property type="term" value="F:kinase activity"/>
    <property type="evidence" value="ECO:0007669"/>
    <property type="project" value="UniProtKB-KW"/>
</dbReference>
<protein>
    <submittedName>
        <fullName evidence="1">Mevalonate kinase</fullName>
    </submittedName>
</protein>
<keyword evidence="2" id="KW-1185">Reference proteome</keyword>
<gene>
    <name evidence="1" type="ORF">SAMN04488034_101901</name>
</gene>
<dbReference type="Gene3D" id="3.30.230.10">
    <property type="match status" value="1"/>
</dbReference>
<reference evidence="1 2" key="1">
    <citation type="submission" date="2016-10" db="EMBL/GenBank/DDBJ databases">
        <authorList>
            <person name="de Groot N.N."/>
        </authorList>
    </citation>
    <scope>NUCLEOTIDE SEQUENCE [LARGE SCALE GENOMIC DNA]</scope>
    <source>
        <strain evidence="1 2">DSM 23553</strain>
    </source>
</reference>
<dbReference type="InterPro" id="IPR047765">
    <property type="entry name" value="GHMP_GYDIA-like"/>
</dbReference>